<name>A0ABX9P0A7_9GAMM</name>
<evidence type="ECO:0000313" key="1">
    <source>
        <dbReference type="EMBL" id="RJT11532.1"/>
    </source>
</evidence>
<sequence>MAHYTRVTDDIKRKNHSQAIGWLRASSQVKTVNWIKWRTTAVLYHETTLKHHFIFNLTKGNS</sequence>
<proteinExistence type="predicted"/>
<gene>
    <name evidence="1" type="ORF">D5396_17075</name>
</gene>
<accession>A0ABX9P0A7</accession>
<dbReference type="EMBL" id="RAHG01000008">
    <property type="protein sequence ID" value="RJT11532.1"/>
    <property type="molecule type" value="Genomic_DNA"/>
</dbReference>
<comment type="caution">
    <text evidence="1">The sequence shown here is derived from an EMBL/GenBank/DDBJ whole genome shotgun (WGS) entry which is preliminary data.</text>
</comment>
<organism evidence="1 2">
    <name type="scientific">Rahnella inusitata</name>
    <dbReference type="NCBI Taxonomy" id="58169"/>
    <lineage>
        <taxon>Bacteria</taxon>
        <taxon>Pseudomonadati</taxon>
        <taxon>Pseudomonadota</taxon>
        <taxon>Gammaproteobacteria</taxon>
        <taxon>Enterobacterales</taxon>
        <taxon>Yersiniaceae</taxon>
        <taxon>Rahnella</taxon>
    </lineage>
</organism>
<evidence type="ECO:0000313" key="2">
    <source>
        <dbReference type="Proteomes" id="UP000284119"/>
    </source>
</evidence>
<reference evidence="1 2" key="1">
    <citation type="submission" date="2018-09" db="EMBL/GenBank/DDBJ databases">
        <authorList>
            <person name="Le Fleche-Mateos A."/>
        </authorList>
    </citation>
    <scope>NUCLEOTIDE SEQUENCE [LARGE SCALE GENOMIC DNA]</scope>
    <source>
        <strain evidence="1 2">DSM 30078</strain>
    </source>
</reference>
<keyword evidence="2" id="KW-1185">Reference proteome</keyword>
<protein>
    <submittedName>
        <fullName evidence="1">Uncharacterized protein</fullName>
    </submittedName>
</protein>
<dbReference type="Proteomes" id="UP000284119">
    <property type="component" value="Unassembled WGS sequence"/>
</dbReference>